<keyword evidence="1" id="KW-0732">Signal</keyword>
<comment type="caution">
    <text evidence="2">The sequence shown here is derived from an EMBL/GenBank/DDBJ whole genome shotgun (WGS) entry which is preliminary data.</text>
</comment>
<dbReference type="OrthoDB" id="3300642at2"/>
<sequence>MNKRSALAGVLSAAAAVIGAVFVAPAAAQAAYTCRDGEVCLYQHYDKTGSVAVLLRNNSAGEFEDFRNYRYTNGENLNDSVSSVVNKSNRGFWIYSEGSYNTKKNGLAYWIWPGREMNFGPHWSTIDMNDKASSLRTA</sequence>
<reference evidence="2 3" key="1">
    <citation type="submission" date="2018-06" db="EMBL/GenBank/DDBJ databases">
        <title>Genomic Encyclopedia of Type Strains, Phase III (KMG-III): the genomes of soil and plant-associated and newly described type strains.</title>
        <authorList>
            <person name="Whitman W."/>
        </authorList>
    </citation>
    <scope>NUCLEOTIDE SEQUENCE [LARGE SCALE GENOMIC DNA]</scope>
    <source>
        <strain evidence="2 3">CGMCC 4.7090</strain>
    </source>
</reference>
<evidence type="ECO:0000256" key="1">
    <source>
        <dbReference type="SAM" id="SignalP"/>
    </source>
</evidence>
<evidence type="ECO:0000313" key="2">
    <source>
        <dbReference type="EMBL" id="RAK26505.1"/>
    </source>
</evidence>
<name>A0A327YXT0_9ACTN</name>
<dbReference type="RefSeq" id="WP_111654621.1">
    <property type="nucleotide sequence ID" value="NZ_JACHWI010000006.1"/>
</dbReference>
<accession>A0A327YXT0</accession>
<evidence type="ECO:0000313" key="3">
    <source>
        <dbReference type="Proteomes" id="UP000249341"/>
    </source>
</evidence>
<keyword evidence="3" id="KW-1185">Reference proteome</keyword>
<gene>
    <name evidence="2" type="ORF">B0I29_12795</name>
</gene>
<feature type="signal peptide" evidence="1">
    <location>
        <begin position="1"/>
        <end position="30"/>
    </location>
</feature>
<feature type="chain" id="PRO_5016382729" evidence="1">
    <location>
        <begin position="31"/>
        <end position="138"/>
    </location>
</feature>
<dbReference type="Proteomes" id="UP000249341">
    <property type="component" value="Unassembled WGS sequence"/>
</dbReference>
<dbReference type="Pfam" id="PF03995">
    <property type="entry name" value="Inhibitor_I36"/>
    <property type="match status" value="1"/>
</dbReference>
<proteinExistence type="predicted"/>
<organism evidence="2 3">
    <name type="scientific">Actinoplanes lutulentus</name>
    <dbReference type="NCBI Taxonomy" id="1287878"/>
    <lineage>
        <taxon>Bacteria</taxon>
        <taxon>Bacillati</taxon>
        <taxon>Actinomycetota</taxon>
        <taxon>Actinomycetes</taxon>
        <taxon>Micromonosporales</taxon>
        <taxon>Micromonosporaceae</taxon>
        <taxon>Actinoplanes</taxon>
    </lineage>
</organism>
<protein>
    <submittedName>
        <fullName evidence="2">Peptidase inhibitor family I36</fullName>
    </submittedName>
</protein>
<dbReference type="Gene3D" id="2.60.20.10">
    <property type="entry name" value="Crystallins"/>
    <property type="match status" value="1"/>
</dbReference>
<dbReference type="AlphaFoldDB" id="A0A327YXT0"/>
<dbReference type="EMBL" id="QLMJ01000027">
    <property type="protein sequence ID" value="RAK26505.1"/>
    <property type="molecule type" value="Genomic_DNA"/>
</dbReference>